<evidence type="ECO:0000256" key="9">
    <source>
        <dbReference type="SAM" id="MobiDB-lite"/>
    </source>
</evidence>
<evidence type="ECO:0000256" key="2">
    <source>
        <dbReference type="ARBA" id="ARBA00022730"/>
    </source>
</evidence>
<protein>
    <recommendedName>
        <fullName evidence="6 7">Large ribosomal subunit protein bL9</fullName>
    </recommendedName>
</protein>
<dbReference type="GO" id="GO:0003735">
    <property type="term" value="F:structural constituent of ribosome"/>
    <property type="evidence" value="ECO:0007669"/>
    <property type="project" value="InterPro"/>
</dbReference>
<dbReference type="RefSeq" id="WP_014456028.1">
    <property type="nucleotide sequence ID" value="NC_017098.1"/>
</dbReference>
<keyword evidence="8" id="KW-0175">Coiled coil</keyword>
<dbReference type="PATRIC" id="fig|889378.3.peg.1981"/>
<evidence type="ECO:0000256" key="8">
    <source>
        <dbReference type="SAM" id="Coils"/>
    </source>
</evidence>
<dbReference type="SUPFAM" id="SSF55658">
    <property type="entry name" value="L9 N-domain-like"/>
    <property type="match status" value="1"/>
</dbReference>
<organism evidence="11 12">
    <name type="scientific">Spirochaeta africana (strain ATCC 700263 / DSM 8902 / Z-7692)</name>
    <dbReference type="NCBI Taxonomy" id="889378"/>
    <lineage>
        <taxon>Bacteria</taxon>
        <taxon>Pseudomonadati</taxon>
        <taxon>Spirochaetota</taxon>
        <taxon>Spirochaetia</taxon>
        <taxon>Spirochaetales</taxon>
        <taxon>Spirochaetaceae</taxon>
        <taxon>Spirochaeta</taxon>
    </lineage>
</organism>
<gene>
    <name evidence="7" type="primary">rplI</name>
    <name evidence="11" type="ordered locus">Spiaf_1995</name>
</gene>
<dbReference type="Pfam" id="PF01281">
    <property type="entry name" value="Ribosomal_L9_N"/>
    <property type="match status" value="1"/>
</dbReference>
<dbReference type="Gene3D" id="3.40.5.10">
    <property type="entry name" value="Ribosomal protein L9, N-terminal domain"/>
    <property type="match status" value="1"/>
</dbReference>
<dbReference type="EMBL" id="CP003282">
    <property type="protein sequence ID" value="AFG38045.1"/>
    <property type="molecule type" value="Genomic_DNA"/>
</dbReference>
<dbReference type="STRING" id="889378.Spiaf_1995"/>
<dbReference type="OrthoDB" id="9788336at2"/>
<feature type="compositionally biased region" description="Acidic residues" evidence="9">
    <location>
        <begin position="167"/>
        <end position="198"/>
    </location>
</feature>
<dbReference type="HAMAP" id="MF_00503">
    <property type="entry name" value="Ribosomal_bL9"/>
    <property type="match status" value="1"/>
</dbReference>
<dbReference type="GO" id="GO:1990904">
    <property type="term" value="C:ribonucleoprotein complex"/>
    <property type="evidence" value="ECO:0007669"/>
    <property type="project" value="UniProtKB-KW"/>
</dbReference>
<keyword evidence="12" id="KW-1185">Reference proteome</keyword>
<feature type="region of interest" description="Disordered" evidence="9">
    <location>
        <begin position="154"/>
        <end position="204"/>
    </location>
</feature>
<evidence type="ECO:0000256" key="7">
    <source>
        <dbReference type="HAMAP-Rule" id="MF_00503"/>
    </source>
</evidence>
<accession>H9UKK2</accession>
<sequence>MKVILNTDVPHLGEEGDVKDVKSGYARNFLIPRKLGLPFNSASLAVIESRREAIEKRKEEKRKAAQGLKERLESAPLKISMTTGRNGKLFGSVNSATIVTELAKQGIEIERKAVEIPGSSLKTVGNFKVGVKLYGGEMAQLTVAVSSSKIVAETEEKPAAPAAEEAPAADEAEVSAEADETADAAEAAVAEDTDESEQDSDHVE</sequence>
<evidence type="ECO:0000256" key="5">
    <source>
        <dbReference type="ARBA" id="ARBA00023274"/>
    </source>
</evidence>
<dbReference type="PROSITE" id="PS00651">
    <property type="entry name" value="RIBOSOMAL_L9"/>
    <property type="match status" value="1"/>
</dbReference>
<keyword evidence="5 7" id="KW-0687">Ribonucleoprotein</keyword>
<dbReference type="eggNOG" id="COG0359">
    <property type="taxonomic scope" value="Bacteria"/>
</dbReference>
<dbReference type="PANTHER" id="PTHR21368">
    <property type="entry name" value="50S RIBOSOMAL PROTEIN L9"/>
    <property type="match status" value="1"/>
</dbReference>
<evidence type="ECO:0000256" key="4">
    <source>
        <dbReference type="ARBA" id="ARBA00022980"/>
    </source>
</evidence>
<dbReference type="Pfam" id="PF03948">
    <property type="entry name" value="Ribosomal_L9_C"/>
    <property type="match status" value="1"/>
</dbReference>
<evidence type="ECO:0000256" key="1">
    <source>
        <dbReference type="ARBA" id="ARBA00010605"/>
    </source>
</evidence>
<evidence type="ECO:0000313" key="12">
    <source>
        <dbReference type="Proteomes" id="UP000007383"/>
    </source>
</evidence>
<evidence type="ECO:0000259" key="10">
    <source>
        <dbReference type="PROSITE" id="PS00651"/>
    </source>
</evidence>
<comment type="function">
    <text evidence="7">Binds to the 23S rRNA.</text>
</comment>
<feature type="coiled-coil region" evidence="8">
    <location>
        <begin position="44"/>
        <end position="75"/>
    </location>
</feature>
<dbReference type="HOGENOM" id="CLU_078938_1_2_12"/>
<evidence type="ECO:0000313" key="11">
    <source>
        <dbReference type="EMBL" id="AFG38045.1"/>
    </source>
</evidence>
<dbReference type="Proteomes" id="UP000007383">
    <property type="component" value="Chromosome"/>
</dbReference>
<keyword evidence="2 7" id="KW-0699">rRNA-binding</keyword>
<keyword evidence="4 7" id="KW-0689">Ribosomal protein</keyword>
<dbReference type="InterPro" id="IPR020594">
    <property type="entry name" value="Ribosomal_bL9_bac/chp"/>
</dbReference>
<dbReference type="GO" id="GO:0019843">
    <property type="term" value="F:rRNA binding"/>
    <property type="evidence" value="ECO:0007669"/>
    <property type="project" value="UniProtKB-UniRule"/>
</dbReference>
<dbReference type="NCBIfam" id="TIGR00158">
    <property type="entry name" value="L9"/>
    <property type="match status" value="1"/>
</dbReference>
<dbReference type="Gene3D" id="3.10.430.100">
    <property type="entry name" value="Ribosomal protein L9, C-terminal domain"/>
    <property type="match status" value="1"/>
</dbReference>
<keyword evidence="3 7" id="KW-0694">RNA-binding</keyword>
<dbReference type="InterPro" id="IPR009027">
    <property type="entry name" value="Ribosomal_bL9/RNase_H1_N"/>
</dbReference>
<dbReference type="AlphaFoldDB" id="H9UKK2"/>
<evidence type="ECO:0000256" key="6">
    <source>
        <dbReference type="ARBA" id="ARBA00035292"/>
    </source>
</evidence>
<proteinExistence type="inferred from homology"/>
<name>H9UKK2_SPIAZ</name>
<dbReference type="InterPro" id="IPR036791">
    <property type="entry name" value="Ribosomal_bL9_C_sf"/>
</dbReference>
<dbReference type="GO" id="GO:0006412">
    <property type="term" value="P:translation"/>
    <property type="evidence" value="ECO:0007669"/>
    <property type="project" value="UniProtKB-UniRule"/>
</dbReference>
<dbReference type="GO" id="GO:0005840">
    <property type="term" value="C:ribosome"/>
    <property type="evidence" value="ECO:0007669"/>
    <property type="project" value="UniProtKB-KW"/>
</dbReference>
<dbReference type="InterPro" id="IPR036935">
    <property type="entry name" value="Ribosomal_bL9_N_sf"/>
</dbReference>
<feature type="domain" description="Ribosomal protein L9" evidence="10">
    <location>
        <begin position="13"/>
        <end position="40"/>
    </location>
</feature>
<dbReference type="InterPro" id="IPR020070">
    <property type="entry name" value="Ribosomal_bL9_N"/>
</dbReference>
<dbReference type="KEGG" id="sfc:Spiaf_1995"/>
<evidence type="ECO:0000256" key="3">
    <source>
        <dbReference type="ARBA" id="ARBA00022884"/>
    </source>
</evidence>
<dbReference type="InterPro" id="IPR000244">
    <property type="entry name" value="Ribosomal_bL9"/>
</dbReference>
<dbReference type="SUPFAM" id="SSF55653">
    <property type="entry name" value="Ribosomal protein L9 C-domain"/>
    <property type="match status" value="1"/>
</dbReference>
<comment type="similarity">
    <text evidence="1 7">Belongs to the bacterial ribosomal protein bL9 family.</text>
</comment>
<reference evidence="12" key="1">
    <citation type="journal article" date="2013" name="Stand. Genomic Sci.">
        <title>Complete genome sequence of the halophilic bacterium Spirochaeta africana type strain (Z-7692(T)) from the alkaline Lake Magadi in the East African Rift.</title>
        <authorList>
            <person name="Liolos K."/>
            <person name="Abt B."/>
            <person name="Scheuner C."/>
            <person name="Teshima H."/>
            <person name="Held B."/>
            <person name="Lapidus A."/>
            <person name="Nolan M."/>
            <person name="Lucas S."/>
            <person name="Deshpande S."/>
            <person name="Cheng J.F."/>
            <person name="Tapia R."/>
            <person name="Goodwin L.A."/>
            <person name="Pitluck S."/>
            <person name="Pagani I."/>
            <person name="Ivanova N."/>
            <person name="Mavromatis K."/>
            <person name="Mikhailova N."/>
            <person name="Huntemann M."/>
            <person name="Pati A."/>
            <person name="Chen A."/>
            <person name="Palaniappan K."/>
            <person name="Land M."/>
            <person name="Rohde M."/>
            <person name="Tindall B.J."/>
            <person name="Detter J.C."/>
            <person name="Goker M."/>
            <person name="Bristow J."/>
            <person name="Eisen J.A."/>
            <person name="Markowitz V."/>
            <person name="Hugenholtz P."/>
            <person name="Woyke T."/>
            <person name="Klenk H.P."/>
            <person name="Kyrpides N.C."/>
        </authorList>
    </citation>
    <scope>NUCLEOTIDE SEQUENCE</scope>
    <source>
        <strain evidence="12">ATCC 700263 / DSM 8902 / Z-7692</strain>
    </source>
</reference>
<dbReference type="InterPro" id="IPR020069">
    <property type="entry name" value="Ribosomal_bL9_C"/>
</dbReference>